<dbReference type="STRING" id="573508.A0A1E3B6Z7"/>
<organism evidence="3 4">
    <name type="scientific">Aspergillus cristatus</name>
    <name type="common">Chinese Fuzhuan brick tea-fermentation fungus</name>
    <name type="synonym">Eurotium cristatum</name>
    <dbReference type="NCBI Taxonomy" id="573508"/>
    <lineage>
        <taxon>Eukaryota</taxon>
        <taxon>Fungi</taxon>
        <taxon>Dikarya</taxon>
        <taxon>Ascomycota</taxon>
        <taxon>Pezizomycotina</taxon>
        <taxon>Eurotiomycetes</taxon>
        <taxon>Eurotiomycetidae</taxon>
        <taxon>Eurotiales</taxon>
        <taxon>Aspergillaceae</taxon>
        <taxon>Aspergillus</taxon>
        <taxon>Aspergillus subgen. Aspergillus</taxon>
    </lineage>
</organism>
<name>A0A1E3B6Z7_ASPCR</name>
<reference evidence="3 4" key="1">
    <citation type="journal article" date="2016" name="BMC Genomics">
        <title>Comparative genomic and transcriptomic analyses of the Fuzhuan brick tea-fermentation fungus Aspergillus cristatus.</title>
        <authorList>
            <person name="Ge Y."/>
            <person name="Wang Y."/>
            <person name="Liu Y."/>
            <person name="Tan Y."/>
            <person name="Ren X."/>
            <person name="Zhang X."/>
            <person name="Hyde K.D."/>
            <person name="Liu Y."/>
            <person name="Liu Z."/>
        </authorList>
    </citation>
    <scope>NUCLEOTIDE SEQUENCE [LARGE SCALE GENOMIC DNA]</scope>
    <source>
        <strain evidence="3 4">GZAAS20.1005</strain>
    </source>
</reference>
<keyword evidence="4" id="KW-1185">Reference proteome</keyword>
<evidence type="ECO:0000256" key="2">
    <source>
        <dbReference type="SAM" id="Phobius"/>
    </source>
</evidence>
<evidence type="ECO:0000313" key="4">
    <source>
        <dbReference type="Proteomes" id="UP000094569"/>
    </source>
</evidence>
<dbReference type="OrthoDB" id="4779287at2759"/>
<feature type="compositionally biased region" description="Basic and acidic residues" evidence="1">
    <location>
        <begin position="178"/>
        <end position="189"/>
    </location>
</feature>
<accession>A0A1E3B6Z7</accession>
<feature type="compositionally biased region" description="Low complexity" evidence="1">
    <location>
        <begin position="118"/>
        <end position="142"/>
    </location>
</feature>
<dbReference type="VEuPathDB" id="FungiDB:SI65_08610"/>
<evidence type="ECO:0000313" key="3">
    <source>
        <dbReference type="EMBL" id="ODM16176.1"/>
    </source>
</evidence>
<dbReference type="Proteomes" id="UP000094569">
    <property type="component" value="Unassembled WGS sequence"/>
</dbReference>
<feature type="region of interest" description="Disordered" evidence="1">
    <location>
        <begin position="117"/>
        <end position="142"/>
    </location>
</feature>
<feature type="transmembrane region" description="Helical" evidence="2">
    <location>
        <begin position="146"/>
        <end position="168"/>
    </location>
</feature>
<keyword evidence="2" id="KW-0472">Membrane</keyword>
<dbReference type="AlphaFoldDB" id="A0A1E3B6Z7"/>
<keyword evidence="2" id="KW-1133">Transmembrane helix</keyword>
<dbReference type="Gene3D" id="1.20.5.510">
    <property type="entry name" value="Single helix bin"/>
    <property type="match status" value="1"/>
</dbReference>
<sequence>MSVQPRAGWAVRRDQGCLHTKLGFEVGHHTWGDWWACCPPKTQWKTAGVEHNNTRCDYGDTTGDLSPVQCANSSLSLWWQAGYFCCEENLKGYTYSDDSSGCATQAEVSLGQHNGTMYPAAQQYNPPAATTSAASSGSGSSTNKGAIAGGVVGGFCGALILVGIIWFLNRRRRRSRASKPEEALTDSDKPILNPASHSGSGPTELGGDGHILTELDDSPSRKELPADTQPPQELSGNLPRINQQSPAELY</sequence>
<feature type="compositionally biased region" description="Polar residues" evidence="1">
    <location>
        <begin position="229"/>
        <end position="250"/>
    </location>
</feature>
<feature type="region of interest" description="Disordered" evidence="1">
    <location>
        <begin position="176"/>
        <end position="250"/>
    </location>
</feature>
<proteinExistence type="predicted"/>
<gene>
    <name evidence="3" type="ORF">SI65_08610</name>
</gene>
<evidence type="ECO:0000256" key="1">
    <source>
        <dbReference type="SAM" id="MobiDB-lite"/>
    </source>
</evidence>
<dbReference type="EMBL" id="JXNT01000013">
    <property type="protein sequence ID" value="ODM16176.1"/>
    <property type="molecule type" value="Genomic_DNA"/>
</dbReference>
<keyword evidence="2" id="KW-0812">Transmembrane</keyword>
<comment type="caution">
    <text evidence="3">The sequence shown here is derived from an EMBL/GenBank/DDBJ whole genome shotgun (WGS) entry which is preliminary data.</text>
</comment>
<protein>
    <submittedName>
        <fullName evidence="3">Uncharacterized protein</fullName>
    </submittedName>
</protein>